<feature type="domain" description="ABC transporter" evidence="6">
    <location>
        <begin position="4"/>
        <end position="229"/>
    </location>
</feature>
<dbReference type="InterPro" id="IPR003593">
    <property type="entry name" value="AAA+_ATPase"/>
</dbReference>
<comment type="similarity">
    <text evidence="1">Belongs to the ABC transporter superfamily.</text>
</comment>
<dbReference type="AlphaFoldDB" id="A0A1M6PQZ8"/>
<evidence type="ECO:0000256" key="1">
    <source>
        <dbReference type="ARBA" id="ARBA00005417"/>
    </source>
</evidence>
<dbReference type="SMART" id="SM00382">
    <property type="entry name" value="AAA"/>
    <property type="match status" value="1"/>
</dbReference>
<dbReference type="GO" id="GO:0016887">
    <property type="term" value="F:ATP hydrolysis activity"/>
    <property type="evidence" value="ECO:0007669"/>
    <property type="project" value="InterPro"/>
</dbReference>
<proteinExistence type="inferred from homology"/>
<dbReference type="InterPro" id="IPR027417">
    <property type="entry name" value="P-loop_NTPase"/>
</dbReference>
<accession>A0A1M6PQZ8</accession>
<gene>
    <name evidence="7" type="ORF">SAMN04488087_0284</name>
</gene>
<organism evidence="7 8">
    <name type="scientific">Rhodothermus profundi</name>
    <dbReference type="NCBI Taxonomy" id="633813"/>
    <lineage>
        <taxon>Bacteria</taxon>
        <taxon>Pseudomonadati</taxon>
        <taxon>Rhodothermota</taxon>
        <taxon>Rhodothermia</taxon>
        <taxon>Rhodothermales</taxon>
        <taxon>Rhodothermaceae</taxon>
        <taxon>Rhodothermus</taxon>
    </lineage>
</organism>
<dbReference type="Pfam" id="PF00005">
    <property type="entry name" value="ABC_tran"/>
    <property type="match status" value="1"/>
</dbReference>
<evidence type="ECO:0000256" key="4">
    <source>
        <dbReference type="ARBA" id="ARBA00022741"/>
    </source>
</evidence>
<dbReference type="RefSeq" id="WP_072714137.1">
    <property type="nucleotide sequence ID" value="NZ_FRAU01000001.1"/>
</dbReference>
<keyword evidence="3" id="KW-0536">Nodulation</keyword>
<dbReference type="InterPro" id="IPR003439">
    <property type="entry name" value="ABC_transporter-like_ATP-bd"/>
</dbReference>
<evidence type="ECO:0000313" key="8">
    <source>
        <dbReference type="Proteomes" id="UP000185812"/>
    </source>
</evidence>
<evidence type="ECO:0000313" key="7">
    <source>
        <dbReference type="EMBL" id="SHK10322.1"/>
    </source>
</evidence>
<dbReference type="GO" id="GO:0005524">
    <property type="term" value="F:ATP binding"/>
    <property type="evidence" value="ECO:0007669"/>
    <property type="project" value="UniProtKB-KW"/>
</dbReference>
<keyword evidence="8" id="KW-1185">Reference proteome</keyword>
<dbReference type="InterPro" id="IPR017871">
    <property type="entry name" value="ABC_transporter-like_CS"/>
</dbReference>
<dbReference type="EMBL" id="FRAU01000001">
    <property type="protein sequence ID" value="SHK10322.1"/>
    <property type="molecule type" value="Genomic_DNA"/>
</dbReference>
<sequence length="289" mass="32067">MALLTIEKLTKRFGAVTVLQEISCTIAPGESVALWGPNGAGKTTLLRCVLGVLPFDGRIQIHGLDVRRQGKQARRLVGFVPQEVAFYPTLTVRETAAFFARLRGLDPAEARQRLVQVALEDRLDQPVRTLSGGQRQRLALALALLGDPPLLLLDEPTASLDVRSRAEFIAHLQTLLAQGKTLLFSTHRFEEVEHLARRVLLLENGRLEADTTPGALARQLFPDVTHYHLRLHLPESQRSSALETLQTHGYEVWMNGHGLEVRVPANQKASPLLLLSRAGFEVIDFELHA</sequence>
<dbReference type="PANTHER" id="PTHR42711">
    <property type="entry name" value="ABC TRANSPORTER ATP-BINDING PROTEIN"/>
    <property type="match status" value="1"/>
</dbReference>
<dbReference type="STRING" id="633813.SAMN04488087_0284"/>
<dbReference type="Proteomes" id="UP000185812">
    <property type="component" value="Unassembled WGS sequence"/>
</dbReference>
<dbReference type="SUPFAM" id="SSF52540">
    <property type="entry name" value="P-loop containing nucleoside triphosphate hydrolases"/>
    <property type="match status" value="1"/>
</dbReference>
<evidence type="ECO:0000256" key="2">
    <source>
        <dbReference type="ARBA" id="ARBA00022448"/>
    </source>
</evidence>
<dbReference type="InterPro" id="IPR050763">
    <property type="entry name" value="ABC_transporter_ATP-binding"/>
</dbReference>
<keyword evidence="5 7" id="KW-0067">ATP-binding</keyword>
<dbReference type="PANTHER" id="PTHR42711:SF5">
    <property type="entry name" value="ABC TRANSPORTER ATP-BINDING PROTEIN NATA"/>
    <property type="match status" value="1"/>
</dbReference>
<dbReference type="OrthoDB" id="9801987at2"/>
<evidence type="ECO:0000256" key="5">
    <source>
        <dbReference type="ARBA" id="ARBA00022840"/>
    </source>
</evidence>
<keyword evidence="2" id="KW-0813">Transport</keyword>
<evidence type="ECO:0000256" key="3">
    <source>
        <dbReference type="ARBA" id="ARBA00022458"/>
    </source>
</evidence>
<dbReference type="Gene3D" id="3.40.50.300">
    <property type="entry name" value="P-loop containing nucleotide triphosphate hydrolases"/>
    <property type="match status" value="1"/>
</dbReference>
<dbReference type="CDD" id="cd03230">
    <property type="entry name" value="ABC_DR_subfamily_A"/>
    <property type="match status" value="1"/>
</dbReference>
<dbReference type="PROSITE" id="PS50893">
    <property type="entry name" value="ABC_TRANSPORTER_2"/>
    <property type="match status" value="1"/>
</dbReference>
<protein>
    <submittedName>
        <fullName evidence="7">ABC-2 type transport system ATP-binding protein</fullName>
    </submittedName>
</protein>
<reference evidence="8" key="1">
    <citation type="submission" date="2016-11" db="EMBL/GenBank/DDBJ databases">
        <authorList>
            <person name="Varghese N."/>
            <person name="Submissions S."/>
        </authorList>
    </citation>
    <scope>NUCLEOTIDE SEQUENCE [LARGE SCALE GENOMIC DNA]</scope>
    <source>
        <strain evidence="8">DSM 22212</strain>
    </source>
</reference>
<name>A0A1M6PQZ8_9BACT</name>
<evidence type="ECO:0000259" key="6">
    <source>
        <dbReference type="PROSITE" id="PS50893"/>
    </source>
</evidence>
<keyword evidence="4" id="KW-0547">Nucleotide-binding</keyword>
<dbReference type="PROSITE" id="PS00211">
    <property type="entry name" value="ABC_TRANSPORTER_1"/>
    <property type="match status" value="1"/>
</dbReference>